<feature type="compositionally biased region" description="Basic residues" evidence="1">
    <location>
        <begin position="295"/>
        <end position="305"/>
    </location>
</feature>
<gene>
    <name evidence="3" type="ORF">FHQ07_06225</name>
</gene>
<dbReference type="AlphaFoldDB" id="A0A5B7ZTE3"/>
<keyword evidence="2" id="KW-1133">Transmembrane helix</keyword>
<evidence type="ECO:0000256" key="2">
    <source>
        <dbReference type="SAM" id="Phobius"/>
    </source>
</evidence>
<keyword evidence="4" id="KW-1185">Reference proteome</keyword>
<organism evidence="3 4">
    <name type="scientific">Thermomonas aquatica</name>
    <dbReference type="NCBI Taxonomy" id="2202149"/>
    <lineage>
        <taxon>Bacteria</taxon>
        <taxon>Pseudomonadati</taxon>
        <taxon>Pseudomonadota</taxon>
        <taxon>Gammaproteobacteria</taxon>
        <taxon>Lysobacterales</taxon>
        <taxon>Lysobacteraceae</taxon>
        <taxon>Thermomonas</taxon>
    </lineage>
</organism>
<proteinExistence type="predicted"/>
<name>A0A5B7ZTE3_9GAMM</name>
<dbReference type="KEGG" id="thes:FHQ07_06225"/>
<protein>
    <recommendedName>
        <fullName evidence="5">Type II secretion system protein M</fullName>
    </recommendedName>
</protein>
<evidence type="ECO:0000313" key="3">
    <source>
        <dbReference type="EMBL" id="QDA58464.1"/>
    </source>
</evidence>
<feature type="region of interest" description="Disordered" evidence="1">
    <location>
        <begin position="61"/>
        <end position="98"/>
    </location>
</feature>
<keyword evidence="2" id="KW-0812">Transmembrane</keyword>
<feature type="region of interest" description="Disordered" evidence="1">
    <location>
        <begin position="160"/>
        <end position="249"/>
    </location>
</feature>
<dbReference type="InterPro" id="IPR034756">
    <property type="entry name" value="T2SSM_b"/>
</dbReference>
<accession>A0A5B7ZTE3</accession>
<keyword evidence="2" id="KW-0472">Membrane</keyword>
<feature type="compositionally biased region" description="Basic residues" evidence="1">
    <location>
        <begin position="62"/>
        <end position="79"/>
    </location>
</feature>
<reference evidence="3 4" key="1">
    <citation type="submission" date="2019-06" db="EMBL/GenBank/DDBJ databases">
        <title>Thermomonas aquatica sp. nov., isolated from an industrial wastewater treatment plant.</title>
        <authorList>
            <person name="Jeon J.H."/>
            <person name="Park D.-S."/>
        </authorList>
    </citation>
    <scope>NUCLEOTIDE SEQUENCE [LARGE SCALE GENOMIC DNA]</scope>
    <source>
        <strain evidence="3 4">SY21</strain>
    </source>
</reference>
<dbReference type="EMBL" id="CP040871">
    <property type="protein sequence ID" value="QDA58464.1"/>
    <property type="molecule type" value="Genomic_DNA"/>
</dbReference>
<dbReference type="Pfam" id="PF10741">
    <property type="entry name" value="T2SSM_b"/>
    <property type="match status" value="1"/>
</dbReference>
<sequence>MGACPRFLRLYRARWRCRAGAQASRLRGHGGRALVAVRGSAVARGMGGRSRDGVGVVARARAGGRRRPVRRRAKAHRPRIPVPRAAAGGRPGAGGAGYRTRGAGLARQRDGVFALVAGRAGVAGLERIQARGWPAACRDAAGTVAVPLGRARLERATWPGRGRIDRAAPTESAVGPAGHGRGGIDRAAGGRAGAQGVDLAGRPPDRGSGTGLGPDHRRTRPGPEGARGGRSRTRLAAAGRSGRIDGPGRWLDSRAVAIAGMEDARCGNLAGDRADAERRPARDRDCAGELEALHRGHRGNRQGARHRGDQGQGRARADPGRASMSARESARLKQAREEWQTNPRLRWGVAIVGAIALVYLLLVLVDWRRDLHEQYQQRTLQLYKMSALAGQEQWAVRAEAARNLQKSLQAEIPRANTIGLAQAEVQTMIRQVLNAFGPKLSSDSRPPLQVRAQPGLWRIPVTIRGQVGQAQLLEILRRIESSDRLVVIDDFLLGFAQGQPNVTLTVVAYYRVGNAAQGGPRAAR</sequence>
<feature type="region of interest" description="Disordered" evidence="1">
    <location>
        <begin position="290"/>
        <end position="330"/>
    </location>
</feature>
<feature type="transmembrane region" description="Helical" evidence="2">
    <location>
        <begin position="345"/>
        <end position="365"/>
    </location>
</feature>
<evidence type="ECO:0000256" key="1">
    <source>
        <dbReference type="SAM" id="MobiDB-lite"/>
    </source>
</evidence>
<dbReference type="Proteomes" id="UP000308149">
    <property type="component" value="Chromosome"/>
</dbReference>
<evidence type="ECO:0008006" key="5">
    <source>
        <dbReference type="Google" id="ProtNLM"/>
    </source>
</evidence>
<evidence type="ECO:0000313" key="4">
    <source>
        <dbReference type="Proteomes" id="UP000308149"/>
    </source>
</evidence>